<dbReference type="PANTHER" id="PTHR42815:SF2">
    <property type="entry name" value="FAD-BINDING, PUTATIVE (AFU_ORTHOLOGUE AFUA_6G07600)-RELATED"/>
    <property type="match status" value="1"/>
</dbReference>
<gene>
    <name evidence="3" type="ORF">JIG36_01750</name>
</gene>
<protein>
    <submittedName>
        <fullName evidence="3">Pyridoxamine 5'-phosphate oxidase family protein</fullName>
    </submittedName>
</protein>
<keyword evidence="4" id="KW-1185">Reference proteome</keyword>
<dbReference type="InterPro" id="IPR011576">
    <property type="entry name" value="Pyridox_Oxase_N"/>
</dbReference>
<dbReference type="InterPro" id="IPR012349">
    <property type="entry name" value="Split_barrel_FMN-bd"/>
</dbReference>
<evidence type="ECO:0000313" key="4">
    <source>
        <dbReference type="Proteomes" id="UP000632138"/>
    </source>
</evidence>
<reference evidence="3 4" key="1">
    <citation type="submission" date="2021-01" db="EMBL/GenBank/DDBJ databases">
        <title>Actinoplanes sp. nov. LDG1-06 isolated from lichen.</title>
        <authorList>
            <person name="Saeng-In P."/>
            <person name="Phongsopitanun W."/>
            <person name="Kanchanasin P."/>
            <person name="Yuki M."/>
            <person name="Kudo T."/>
            <person name="Ohkuma M."/>
            <person name="Tanasupawat S."/>
        </authorList>
    </citation>
    <scope>NUCLEOTIDE SEQUENCE [LARGE SCALE GENOMIC DNA]</scope>
    <source>
        <strain evidence="3 4">LDG1-06</strain>
    </source>
</reference>
<evidence type="ECO:0000256" key="1">
    <source>
        <dbReference type="SAM" id="MobiDB-lite"/>
    </source>
</evidence>
<dbReference type="Proteomes" id="UP000632138">
    <property type="component" value="Unassembled WGS sequence"/>
</dbReference>
<dbReference type="SUPFAM" id="SSF50475">
    <property type="entry name" value="FMN-binding split barrel"/>
    <property type="match status" value="1"/>
</dbReference>
<accession>A0ABS2A365</accession>
<organism evidence="3 4">
    <name type="scientific">Paractinoplanes ovalisporus</name>
    <dbReference type="NCBI Taxonomy" id="2810368"/>
    <lineage>
        <taxon>Bacteria</taxon>
        <taxon>Bacillati</taxon>
        <taxon>Actinomycetota</taxon>
        <taxon>Actinomycetes</taxon>
        <taxon>Micromonosporales</taxon>
        <taxon>Micromonosporaceae</taxon>
        <taxon>Paractinoplanes</taxon>
    </lineage>
</organism>
<proteinExistence type="predicted"/>
<dbReference type="Pfam" id="PF01243">
    <property type="entry name" value="PNPOx_N"/>
    <property type="match status" value="1"/>
</dbReference>
<comment type="caution">
    <text evidence="3">The sequence shown here is derived from an EMBL/GenBank/DDBJ whole genome shotgun (WGS) entry which is preliminary data.</text>
</comment>
<dbReference type="Gene3D" id="2.30.110.10">
    <property type="entry name" value="Electron Transport, Fmn-binding Protein, Chain A"/>
    <property type="match status" value="1"/>
</dbReference>
<evidence type="ECO:0000313" key="3">
    <source>
        <dbReference type="EMBL" id="MBM2614278.1"/>
    </source>
</evidence>
<dbReference type="EMBL" id="JAENHP010000001">
    <property type="protein sequence ID" value="MBM2614278.1"/>
    <property type="molecule type" value="Genomic_DNA"/>
</dbReference>
<name>A0ABS2A365_9ACTN</name>
<evidence type="ECO:0000259" key="2">
    <source>
        <dbReference type="Pfam" id="PF01243"/>
    </source>
</evidence>
<feature type="region of interest" description="Disordered" evidence="1">
    <location>
        <begin position="281"/>
        <end position="302"/>
    </location>
</feature>
<sequence>MTVFHWGELEAQARAGFSERAAGVSRLVKPTLPGGADEFLAEQNMLVVGAQADDGRLWASLFTGPPGFLGAPDDTTVEVLGRLAAADPVEPMTRREGRLGLLAIDLETRIRLRMNGAARPLPYGLSLTIDQSFPNCPKYIQKRSVAGLGDGEPGETSRVSELTGEVGRLVTRADTFFVASASENGDPDVSHRGGNPGFVELLSPTRLRWPDYVGNSMLMTIGNFTENPYAGLVFLDWQTGTTLHLTGSAAVRWADDGSRSVEFDLDEAVLLPRHLSTNWSAPALSRHNPPVTRPAPGAARPA</sequence>
<dbReference type="RefSeq" id="WP_203374184.1">
    <property type="nucleotide sequence ID" value="NZ_JAENHP010000001.1"/>
</dbReference>
<feature type="domain" description="Pyridoxamine 5'-phosphate oxidase N-terminal" evidence="2">
    <location>
        <begin position="163"/>
        <end position="256"/>
    </location>
</feature>
<dbReference type="PANTHER" id="PTHR42815">
    <property type="entry name" value="FAD-BINDING, PUTATIVE (AFU_ORTHOLOGUE AFUA_6G07600)-RELATED"/>
    <property type="match status" value="1"/>
</dbReference>